<keyword evidence="10" id="KW-1185">Reference proteome</keyword>
<feature type="transmembrane region" description="Helical" evidence="7">
    <location>
        <begin position="113"/>
        <end position="133"/>
    </location>
</feature>
<feature type="transmembrane region" description="Helical" evidence="7">
    <location>
        <begin position="12"/>
        <end position="32"/>
    </location>
</feature>
<evidence type="ECO:0000313" key="10">
    <source>
        <dbReference type="Proteomes" id="UP001501207"/>
    </source>
</evidence>
<keyword evidence="5 7" id="KW-1133">Transmembrane helix</keyword>
<dbReference type="Proteomes" id="UP001501207">
    <property type="component" value="Unassembled WGS sequence"/>
</dbReference>
<dbReference type="NCBIfam" id="TIGR03025">
    <property type="entry name" value="EPS_sugtrans"/>
    <property type="match status" value="1"/>
</dbReference>
<gene>
    <name evidence="9" type="ORF">GCM10023143_32770</name>
</gene>
<protein>
    <submittedName>
        <fullName evidence="9">Undecaprenyl-phosphate glucose phosphotransferase</fullName>
    </submittedName>
</protein>
<dbReference type="SUPFAM" id="SSF51735">
    <property type="entry name" value="NAD(P)-binding Rossmann-fold domains"/>
    <property type="match status" value="1"/>
</dbReference>
<evidence type="ECO:0000256" key="5">
    <source>
        <dbReference type="ARBA" id="ARBA00022989"/>
    </source>
</evidence>
<dbReference type="RefSeq" id="WP_344981390.1">
    <property type="nucleotide sequence ID" value="NZ_BAABFN010000022.1"/>
</dbReference>
<evidence type="ECO:0000256" key="1">
    <source>
        <dbReference type="ARBA" id="ARBA00004141"/>
    </source>
</evidence>
<evidence type="ECO:0000256" key="3">
    <source>
        <dbReference type="ARBA" id="ARBA00022679"/>
    </source>
</evidence>
<comment type="subcellular location">
    <subcellularLocation>
        <location evidence="1">Membrane</location>
        <topology evidence="1">Multi-pass membrane protein</topology>
    </subcellularLocation>
</comment>
<proteinExistence type="inferred from homology"/>
<feature type="transmembrane region" description="Helical" evidence="7">
    <location>
        <begin position="281"/>
        <end position="303"/>
    </location>
</feature>
<dbReference type="InterPro" id="IPR036291">
    <property type="entry name" value="NAD(P)-bd_dom_sf"/>
</dbReference>
<dbReference type="Pfam" id="PF02397">
    <property type="entry name" value="Bac_transf"/>
    <property type="match status" value="1"/>
</dbReference>
<sequence>MVYRYSIMFRVVNRIVDYALLNLSMVFAYLTLDKSDVFWLYNRTYLPVVLFVNLLWFLSSTICRQYSQVLRKDSIKIVQAVIRSYVLFAGFIVLFIMLVPALLPHYITKTFLIYSLSYFGFSLGIWKFIFLVIRKIRYDILHDFRKVIIAGTGLAAKDLYEYFKRNPYRGYQIIGFFDYDAGETIEKELYKGSIRECIPYVTRNEVDEIFCTLPSDKNEDIRQLMMAADRHLVRFKFIPDYNTYVKRAVHLESMGEIPVMSVRVEPLEGIINRIIKRTFDIVFSLWVIVFVLSWLFPILAILIKLESRGAVLFIQLRSGRNNHSFRCFKFRSMRQNVDADLKQATRDDPRITRLGAFMRKTSLDELPQFFNVLSGKMSVVGPRPHMLKHTEEYSRLIDQFMVRHFLKPGITGWAQINGLRGETKTSDDMLKRVEADVWYLENWSFLLDLKIICYTFLNVFKKDQNAF</sequence>
<evidence type="ECO:0000256" key="7">
    <source>
        <dbReference type="SAM" id="Phobius"/>
    </source>
</evidence>
<dbReference type="InterPro" id="IPR017475">
    <property type="entry name" value="EPS_sugar_tfrase"/>
</dbReference>
<feature type="transmembrane region" description="Helical" evidence="7">
    <location>
        <begin position="44"/>
        <end position="63"/>
    </location>
</feature>
<evidence type="ECO:0000256" key="4">
    <source>
        <dbReference type="ARBA" id="ARBA00022692"/>
    </source>
</evidence>
<dbReference type="Gene3D" id="3.40.50.720">
    <property type="entry name" value="NAD(P)-binding Rossmann-like Domain"/>
    <property type="match status" value="1"/>
</dbReference>
<reference evidence="10" key="1">
    <citation type="journal article" date="2019" name="Int. J. Syst. Evol. Microbiol.">
        <title>The Global Catalogue of Microorganisms (GCM) 10K type strain sequencing project: providing services to taxonomists for standard genome sequencing and annotation.</title>
        <authorList>
            <consortium name="The Broad Institute Genomics Platform"/>
            <consortium name="The Broad Institute Genome Sequencing Center for Infectious Disease"/>
            <person name="Wu L."/>
            <person name="Ma J."/>
        </authorList>
    </citation>
    <scope>NUCLEOTIDE SEQUENCE [LARGE SCALE GENOMIC DNA]</scope>
    <source>
        <strain evidence="10">JCM 17664</strain>
    </source>
</reference>
<keyword evidence="6 7" id="KW-0472">Membrane</keyword>
<dbReference type="InterPro" id="IPR003362">
    <property type="entry name" value="Bact_transf"/>
</dbReference>
<dbReference type="Pfam" id="PF13727">
    <property type="entry name" value="CoA_binding_3"/>
    <property type="match status" value="1"/>
</dbReference>
<feature type="transmembrane region" description="Helical" evidence="7">
    <location>
        <begin position="84"/>
        <end position="107"/>
    </location>
</feature>
<dbReference type="PANTHER" id="PTHR30576:SF0">
    <property type="entry name" value="UNDECAPRENYL-PHOSPHATE N-ACETYLGALACTOSAMINYL 1-PHOSPHATE TRANSFERASE-RELATED"/>
    <property type="match status" value="1"/>
</dbReference>
<feature type="domain" description="Bacterial sugar transferase" evidence="8">
    <location>
        <begin position="276"/>
        <end position="461"/>
    </location>
</feature>
<evidence type="ECO:0000256" key="2">
    <source>
        <dbReference type="ARBA" id="ARBA00006464"/>
    </source>
</evidence>
<evidence type="ECO:0000259" key="8">
    <source>
        <dbReference type="Pfam" id="PF02397"/>
    </source>
</evidence>
<dbReference type="PANTHER" id="PTHR30576">
    <property type="entry name" value="COLANIC BIOSYNTHESIS UDP-GLUCOSE LIPID CARRIER TRANSFERASE"/>
    <property type="match status" value="1"/>
</dbReference>
<keyword evidence="4 7" id="KW-0812">Transmembrane</keyword>
<evidence type="ECO:0000313" key="9">
    <source>
        <dbReference type="EMBL" id="GAA4319373.1"/>
    </source>
</evidence>
<keyword evidence="3" id="KW-0808">Transferase</keyword>
<dbReference type="EMBL" id="BAABFN010000022">
    <property type="protein sequence ID" value="GAA4319373.1"/>
    <property type="molecule type" value="Genomic_DNA"/>
</dbReference>
<name>A0ABP8G8V7_9BACT</name>
<comment type="similarity">
    <text evidence="2">Belongs to the bacterial sugar transferase family.</text>
</comment>
<accession>A0ABP8G8V7</accession>
<dbReference type="InterPro" id="IPR017473">
    <property type="entry name" value="Undecaprenyl-P_gluc_Ptfrase"/>
</dbReference>
<dbReference type="NCBIfam" id="TIGR03023">
    <property type="entry name" value="WcaJ_sugtrans"/>
    <property type="match status" value="1"/>
</dbReference>
<evidence type="ECO:0000256" key="6">
    <source>
        <dbReference type="ARBA" id="ARBA00023136"/>
    </source>
</evidence>
<comment type="caution">
    <text evidence="9">The sequence shown here is derived from an EMBL/GenBank/DDBJ whole genome shotgun (WGS) entry which is preliminary data.</text>
</comment>
<organism evidence="9 10">
    <name type="scientific">Compostibacter hankyongensis</name>
    <dbReference type="NCBI Taxonomy" id="1007089"/>
    <lineage>
        <taxon>Bacteria</taxon>
        <taxon>Pseudomonadati</taxon>
        <taxon>Bacteroidota</taxon>
        <taxon>Chitinophagia</taxon>
        <taxon>Chitinophagales</taxon>
        <taxon>Chitinophagaceae</taxon>
        <taxon>Compostibacter</taxon>
    </lineage>
</organism>